<dbReference type="STRING" id="1450537.A0A395I235"/>
<dbReference type="Proteomes" id="UP000248961">
    <property type="component" value="Unassembled WGS sequence"/>
</dbReference>
<dbReference type="RefSeq" id="XP_025552402.1">
    <property type="nucleotide sequence ID" value="XM_025691701.1"/>
</dbReference>
<name>A0A395I235_ASPHC</name>
<dbReference type="EMBL" id="KZ824280">
    <property type="protein sequence ID" value="RAL13248.1"/>
    <property type="molecule type" value="Genomic_DNA"/>
</dbReference>
<evidence type="ECO:0000313" key="2">
    <source>
        <dbReference type="Proteomes" id="UP000248961"/>
    </source>
</evidence>
<reference evidence="1 2" key="1">
    <citation type="submission" date="2018-02" db="EMBL/GenBank/DDBJ databases">
        <title>The genomes of Aspergillus section Nigri reveals drivers in fungal speciation.</title>
        <authorList>
            <consortium name="DOE Joint Genome Institute"/>
            <person name="Vesth T.C."/>
            <person name="Nybo J."/>
            <person name="Theobald S."/>
            <person name="Brandl J."/>
            <person name="Frisvad J.C."/>
            <person name="Nielsen K.F."/>
            <person name="Lyhne E.K."/>
            <person name="Kogle M.E."/>
            <person name="Kuo A."/>
            <person name="Riley R."/>
            <person name="Clum A."/>
            <person name="Nolan M."/>
            <person name="Lipzen A."/>
            <person name="Salamov A."/>
            <person name="Henrissat B."/>
            <person name="Wiebenga A."/>
            <person name="De vries R.P."/>
            <person name="Grigoriev I.V."/>
            <person name="Mortensen U.H."/>
            <person name="Andersen M.R."/>
            <person name="Baker S.E."/>
        </authorList>
    </citation>
    <scope>NUCLEOTIDE SEQUENCE [LARGE SCALE GENOMIC DNA]</scope>
    <source>
        <strain evidence="1 2">CBS 101889</strain>
    </source>
</reference>
<organism evidence="1 2">
    <name type="scientific">Aspergillus homomorphus (strain CBS 101889)</name>
    <dbReference type="NCBI Taxonomy" id="1450537"/>
    <lineage>
        <taxon>Eukaryota</taxon>
        <taxon>Fungi</taxon>
        <taxon>Dikarya</taxon>
        <taxon>Ascomycota</taxon>
        <taxon>Pezizomycotina</taxon>
        <taxon>Eurotiomycetes</taxon>
        <taxon>Eurotiomycetidae</taxon>
        <taxon>Eurotiales</taxon>
        <taxon>Aspergillaceae</taxon>
        <taxon>Aspergillus</taxon>
        <taxon>Aspergillus subgen. Circumdati</taxon>
    </lineage>
</organism>
<dbReference type="OrthoDB" id="6359816at2759"/>
<proteinExistence type="predicted"/>
<dbReference type="InterPro" id="IPR011333">
    <property type="entry name" value="SKP1/BTB/POZ_sf"/>
</dbReference>
<feature type="non-terminal residue" evidence="1">
    <location>
        <position position="1"/>
    </location>
</feature>
<dbReference type="PANTHER" id="PTHR47843">
    <property type="entry name" value="BTB DOMAIN-CONTAINING PROTEIN-RELATED"/>
    <property type="match status" value="1"/>
</dbReference>
<dbReference type="GeneID" id="37195990"/>
<dbReference type="PANTHER" id="PTHR47843:SF5">
    <property type="entry name" value="BTB_POZ DOMAIN PROTEIN"/>
    <property type="match status" value="1"/>
</dbReference>
<gene>
    <name evidence="1" type="ORF">BO97DRAFT_343358</name>
</gene>
<accession>A0A395I235</accession>
<sequence>QESDAGKELLDTLEILYLNPVGSDLIIFCGEERHLVHQNLVCTRSAFFADACSWGDNAQHVQREVILGEDPAIVKQIVRYFYYDDYAVDPTWEHSQLEILVLTEPRCRALLFHMHIYALASKLQIEGLKELSMDRAKLELSRDLSHLMLVFSISGAYSLTDAGSQELRDMVVGVAIKQLHLLLELHNRRE</sequence>
<dbReference type="Gene3D" id="3.30.710.10">
    <property type="entry name" value="Potassium Channel Kv1.1, Chain A"/>
    <property type="match status" value="1"/>
</dbReference>
<keyword evidence="2" id="KW-1185">Reference proteome</keyword>
<protein>
    <submittedName>
        <fullName evidence="1">Uncharacterized protein</fullName>
    </submittedName>
</protein>
<dbReference type="VEuPathDB" id="FungiDB:BO97DRAFT_343358"/>
<evidence type="ECO:0000313" key="1">
    <source>
        <dbReference type="EMBL" id="RAL13248.1"/>
    </source>
</evidence>
<dbReference type="SUPFAM" id="SSF54695">
    <property type="entry name" value="POZ domain"/>
    <property type="match status" value="1"/>
</dbReference>
<dbReference type="AlphaFoldDB" id="A0A395I235"/>